<dbReference type="EMBL" id="JNVN01000229">
    <property type="protein sequence ID" value="KHJ35854.1"/>
    <property type="molecule type" value="Genomic_DNA"/>
</dbReference>
<feature type="compositionally biased region" description="Basic and acidic residues" evidence="1">
    <location>
        <begin position="138"/>
        <end position="149"/>
    </location>
</feature>
<evidence type="ECO:0000313" key="3">
    <source>
        <dbReference type="Proteomes" id="UP000030854"/>
    </source>
</evidence>
<sequence>MSFSTLNFGVNITESDHDLETPFQVIDLTGPDESIDYITPLDNNVILEDAIGFEVEKSSYDIRAQVFKSQASSDESRTHKSGKKKKKRKKNATLRRAIQKLYDQERQQELNIERCQALSKKTNQESKTTKTHNVRSTEASKHEELEIEMRQPQVSEGNKSLASSNMTGPTLSTMEKEEFTVPQNSEIMAEKEIEILPSLNREQIPAKYKDEIKSMVINSAITNNYCLSMDEGKSLNSCIMADDETFVEIKEKDIGGNLLLSVKEAESLSVNVEKQKEQSSIEGCHIQQALKAKEIGLNDKKYRKKQKKKILSGCNNKYCLTGSLAKKDGNFNQPKNITIIDLSSPVLTKNVLTMPNCKSNIITKKKNPAKSKNKVVSNASALVTTMPKTKEAKRSKRALKKARKRNQAASVNSNNINIGTSKINDLNSEHRKEKLEQGVPGSNLKKIPDYLEPYKTDTEKEVLSLMRELLGIV</sequence>
<dbReference type="HOGENOM" id="CLU_577711_0_0_1"/>
<gene>
    <name evidence="2" type="ORF">EV44_g5512</name>
</gene>
<protein>
    <submittedName>
        <fullName evidence="2">Uncharacterized protein</fullName>
    </submittedName>
</protein>
<comment type="caution">
    <text evidence="2">The sequence shown here is derived from an EMBL/GenBank/DDBJ whole genome shotgun (WGS) entry which is preliminary data.</text>
</comment>
<evidence type="ECO:0000256" key="1">
    <source>
        <dbReference type="SAM" id="MobiDB-lite"/>
    </source>
</evidence>
<keyword evidence="3" id="KW-1185">Reference proteome</keyword>
<dbReference type="AlphaFoldDB" id="A0A0B1PH66"/>
<reference evidence="2 3" key="1">
    <citation type="journal article" date="2014" name="BMC Genomics">
        <title>Adaptive genomic structural variation in the grape powdery mildew pathogen, Erysiphe necator.</title>
        <authorList>
            <person name="Jones L."/>
            <person name="Riaz S."/>
            <person name="Morales-Cruz A."/>
            <person name="Amrine K.C."/>
            <person name="McGuire B."/>
            <person name="Gubler W.D."/>
            <person name="Walker M.A."/>
            <person name="Cantu D."/>
        </authorList>
    </citation>
    <scope>NUCLEOTIDE SEQUENCE [LARGE SCALE GENOMIC DNA]</scope>
    <source>
        <strain evidence="3">c</strain>
    </source>
</reference>
<proteinExistence type="predicted"/>
<feature type="compositionally biased region" description="Basic and acidic residues" evidence="1">
    <location>
        <begin position="427"/>
        <end position="436"/>
    </location>
</feature>
<feature type="region of interest" description="Disordered" evidence="1">
    <location>
        <begin position="401"/>
        <end position="441"/>
    </location>
</feature>
<feature type="compositionally biased region" description="Basic residues" evidence="1">
    <location>
        <begin position="79"/>
        <end position="92"/>
    </location>
</feature>
<feature type="compositionally biased region" description="Polar residues" evidence="1">
    <location>
        <begin position="152"/>
        <end position="170"/>
    </location>
</feature>
<organism evidence="2 3">
    <name type="scientific">Uncinula necator</name>
    <name type="common">Grape powdery mildew</name>
    <dbReference type="NCBI Taxonomy" id="52586"/>
    <lineage>
        <taxon>Eukaryota</taxon>
        <taxon>Fungi</taxon>
        <taxon>Dikarya</taxon>
        <taxon>Ascomycota</taxon>
        <taxon>Pezizomycotina</taxon>
        <taxon>Leotiomycetes</taxon>
        <taxon>Erysiphales</taxon>
        <taxon>Erysiphaceae</taxon>
        <taxon>Erysiphe</taxon>
    </lineage>
</organism>
<accession>A0A0B1PH66</accession>
<name>A0A0B1PH66_UNCNE</name>
<evidence type="ECO:0000313" key="2">
    <source>
        <dbReference type="EMBL" id="KHJ35854.1"/>
    </source>
</evidence>
<feature type="region of interest" description="Disordered" evidence="1">
    <location>
        <begin position="120"/>
        <end position="170"/>
    </location>
</feature>
<feature type="region of interest" description="Disordered" evidence="1">
    <location>
        <begin position="68"/>
        <end position="92"/>
    </location>
</feature>
<dbReference type="Proteomes" id="UP000030854">
    <property type="component" value="Unassembled WGS sequence"/>
</dbReference>
<feature type="compositionally biased region" description="Polar residues" evidence="1">
    <location>
        <begin position="410"/>
        <end position="426"/>
    </location>
</feature>